<sequence>EPAVFVPLCIIASPQVWRREPACAGRRELFKSIREHFYMLANLVPIPLNLARSY</sequence>
<name>A0A0C9ZAY6_9AGAM</name>
<evidence type="ECO:0000313" key="2">
    <source>
        <dbReference type="Proteomes" id="UP000054018"/>
    </source>
</evidence>
<organism evidence="1 2">
    <name type="scientific">Pisolithus microcarpus 441</name>
    <dbReference type="NCBI Taxonomy" id="765257"/>
    <lineage>
        <taxon>Eukaryota</taxon>
        <taxon>Fungi</taxon>
        <taxon>Dikarya</taxon>
        <taxon>Basidiomycota</taxon>
        <taxon>Agaricomycotina</taxon>
        <taxon>Agaricomycetes</taxon>
        <taxon>Agaricomycetidae</taxon>
        <taxon>Boletales</taxon>
        <taxon>Sclerodermatineae</taxon>
        <taxon>Pisolithaceae</taxon>
        <taxon>Pisolithus</taxon>
    </lineage>
</organism>
<keyword evidence="2" id="KW-1185">Reference proteome</keyword>
<dbReference type="Proteomes" id="UP000054018">
    <property type="component" value="Unassembled WGS sequence"/>
</dbReference>
<feature type="non-terminal residue" evidence="1">
    <location>
        <position position="1"/>
    </location>
</feature>
<reference evidence="1 2" key="1">
    <citation type="submission" date="2014-04" db="EMBL/GenBank/DDBJ databases">
        <authorList>
            <consortium name="DOE Joint Genome Institute"/>
            <person name="Kuo A."/>
            <person name="Kohler A."/>
            <person name="Costa M.D."/>
            <person name="Nagy L.G."/>
            <person name="Floudas D."/>
            <person name="Copeland A."/>
            <person name="Barry K.W."/>
            <person name="Cichocki N."/>
            <person name="Veneault-Fourrey C."/>
            <person name="LaButti K."/>
            <person name="Lindquist E.A."/>
            <person name="Lipzen A."/>
            <person name="Lundell T."/>
            <person name="Morin E."/>
            <person name="Murat C."/>
            <person name="Sun H."/>
            <person name="Tunlid A."/>
            <person name="Henrissat B."/>
            <person name="Grigoriev I.V."/>
            <person name="Hibbett D.S."/>
            <person name="Martin F."/>
            <person name="Nordberg H.P."/>
            <person name="Cantor M.N."/>
            <person name="Hua S.X."/>
        </authorList>
    </citation>
    <scope>NUCLEOTIDE SEQUENCE [LARGE SCALE GENOMIC DNA]</scope>
    <source>
        <strain evidence="1 2">441</strain>
    </source>
</reference>
<proteinExistence type="predicted"/>
<dbReference type="EMBL" id="KN833730">
    <property type="protein sequence ID" value="KIK23109.1"/>
    <property type="molecule type" value="Genomic_DNA"/>
</dbReference>
<evidence type="ECO:0000313" key="1">
    <source>
        <dbReference type="EMBL" id="KIK23109.1"/>
    </source>
</evidence>
<gene>
    <name evidence="1" type="ORF">PISMIDRAFT_679603</name>
</gene>
<dbReference type="HOGENOM" id="CLU_204260_0_0_1"/>
<protein>
    <submittedName>
        <fullName evidence="1">Uncharacterized protein</fullName>
    </submittedName>
</protein>
<reference evidence="2" key="2">
    <citation type="submission" date="2015-01" db="EMBL/GenBank/DDBJ databases">
        <title>Evolutionary Origins and Diversification of the Mycorrhizal Mutualists.</title>
        <authorList>
            <consortium name="DOE Joint Genome Institute"/>
            <consortium name="Mycorrhizal Genomics Consortium"/>
            <person name="Kohler A."/>
            <person name="Kuo A."/>
            <person name="Nagy L.G."/>
            <person name="Floudas D."/>
            <person name="Copeland A."/>
            <person name="Barry K.W."/>
            <person name="Cichocki N."/>
            <person name="Veneault-Fourrey C."/>
            <person name="LaButti K."/>
            <person name="Lindquist E.A."/>
            <person name="Lipzen A."/>
            <person name="Lundell T."/>
            <person name="Morin E."/>
            <person name="Murat C."/>
            <person name="Riley R."/>
            <person name="Ohm R."/>
            <person name="Sun H."/>
            <person name="Tunlid A."/>
            <person name="Henrissat B."/>
            <person name="Grigoriev I.V."/>
            <person name="Hibbett D.S."/>
            <person name="Martin F."/>
        </authorList>
    </citation>
    <scope>NUCLEOTIDE SEQUENCE [LARGE SCALE GENOMIC DNA]</scope>
    <source>
        <strain evidence="2">441</strain>
    </source>
</reference>
<accession>A0A0C9ZAY6</accession>
<dbReference type="OrthoDB" id="2688372at2759"/>
<dbReference type="AlphaFoldDB" id="A0A0C9ZAY6"/>